<comment type="caution">
    <text evidence="2">The sequence shown here is derived from an EMBL/GenBank/DDBJ whole genome shotgun (WGS) entry which is preliminary data.</text>
</comment>
<reference evidence="2 3" key="1">
    <citation type="submission" date="2019-03" db="EMBL/GenBank/DDBJ databases">
        <title>Single cell metagenomics reveals metabolic interactions within the superorganism composed of flagellate Streblomastix strix and complex community of Bacteroidetes bacteria on its surface.</title>
        <authorList>
            <person name="Treitli S.C."/>
            <person name="Kolisko M."/>
            <person name="Husnik F."/>
            <person name="Keeling P."/>
            <person name="Hampl V."/>
        </authorList>
    </citation>
    <scope>NUCLEOTIDE SEQUENCE [LARGE SCALE GENOMIC DNA]</scope>
    <source>
        <strain evidence="2">ST1C</strain>
    </source>
</reference>
<evidence type="ECO:0000313" key="2">
    <source>
        <dbReference type="EMBL" id="KAA6374382.1"/>
    </source>
</evidence>
<dbReference type="Proteomes" id="UP000324800">
    <property type="component" value="Unassembled WGS sequence"/>
</dbReference>
<evidence type="ECO:0000313" key="3">
    <source>
        <dbReference type="Proteomes" id="UP000324800"/>
    </source>
</evidence>
<sequence length="121" mass="14341">MLYSLRFDESIQHLAHETQNTQDQEQQHHQQQKNKYSPETRRAMSILRGILIEQLEMAGGFEEILLLKFCIKTKYLLMPTKRINQNEDEEKPQKEGDEYLQIVCTEGEMGWRANDLINELC</sequence>
<proteinExistence type="predicted"/>
<dbReference type="AlphaFoldDB" id="A0A5J4UWA9"/>
<name>A0A5J4UWA9_9EUKA</name>
<accession>A0A5J4UWA9</accession>
<feature type="region of interest" description="Disordered" evidence="1">
    <location>
        <begin position="18"/>
        <end position="40"/>
    </location>
</feature>
<evidence type="ECO:0000256" key="1">
    <source>
        <dbReference type="SAM" id="MobiDB-lite"/>
    </source>
</evidence>
<gene>
    <name evidence="2" type="ORF">EZS28_030091</name>
</gene>
<protein>
    <submittedName>
        <fullName evidence="2">Uncharacterized protein</fullName>
    </submittedName>
</protein>
<dbReference type="EMBL" id="SNRW01012021">
    <property type="protein sequence ID" value="KAA6374382.1"/>
    <property type="molecule type" value="Genomic_DNA"/>
</dbReference>
<organism evidence="2 3">
    <name type="scientific">Streblomastix strix</name>
    <dbReference type="NCBI Taxonomy" id="222440"/>
    <lineage>
        <taxon>Eukaryota</taxon>
        <taxon>Metamonada</taxon>
        <taxon>Preaxostyla</taxon>
        <taxon>Oxymonadida</taxon>
        <taxon>Streblomastigidae</taxon>
        <taxon>Streblomastix</taxon>
    </lineage>
</organism>